<reference evidence="11 12" key="1">
    <citation type="journal article" date="2007" name="Proc. Natl. Acad. Sci. U.S.A.">
        <title>The Orientia tsutsugamushi genome reveals massive proliferation of conjugative type IV secretion system and host-cell interaction genes.</title>
        <authorList>
            <person name="Cho N.-H."/>
            <person name="Kim H.-R."/>
            <person name="Lee J.-H."/>
            <person name="Kim S.-Y."/>
            <person name="Kim J."/>
            <person name="Cha S."/>
            <person name="Kim S.-Y."/>
            <person name="Darby A.C."/>
            <person name="Fuxelius H.-H."/>
            <person name="Yin J."/>
            <person name="Kim J.H."/>
            <person name="Kim J."/>
            <person name="Lee S.J."/>
            <person name="Koh Y.-S."/>
            <person name="Jang W.-J."/>
            <person name="Park K.-H."/>
            <person name="Andersson S.G.E."/>
            <person name="Choi M.-S."/>
            <person name="Kim I.-S."/>
        </authorList>
    </citation>
    <scope>NUCLEOTIDE SEQUENCE [LARGE SCALE GENOMIC DNA]</scope>
    <source>
        <strain evidence="11 12">Boryong</strain>
    </source>
</reference>
<comment type="function">
    <text evidence="9">Acts as a magnesium transporter.</text>
</comment>
<dbReference type="Proteomes" id="UP000001565">
    <property type="component" value="Chromosome"/>
</dbReference>
<dbReference type="SUPFAM" id="SSF158791">
    <property type="entry name" value="MgtE N-terminal domain-like"/>
    <property type="match status" value="1"/>
</dbReference>
<evidence type="ECO:0000313" key="11">
    <source>
        <dbReference type="EMBL" id="CAM79536.1"/>
    </source>
</evidence>
<keyword evidence="9" id="KW-1003">Cell membrane</keyword>
<feature type="transmembrane region" description="Helical" evidence="9">
    <location>
        <begin position="431"/>
        <end position="454"/>
    </location>
</feature>
<keyword evidence="8" id="KW-0129">CBS domain</keyword>
<evidence type="ECO:0000256" key="4">
    <source>
        <dbReference type="ARBA" id="ARBA00022692"/>
    </source>
</evidence>
<keyword evidence="4 9" id="KW-0812">Transmembrane</keyword>
<dbReference type="InterPro" id="IPR038076">
    <property type="entry name" value="MgtE_N_sf"/>
</dbReference>
<dbReference type="NCBIfam" id="TIGR00400">
    <property type="entry name" value="mgtE"/>
    <property type="match status" value="1"/>
</dbReference>
<keyword evidence="5 9" id="KW-0460">Magnesium</keyword>
<evidence type="ECO:0000256" key="7">
    <source>
        <dbReference type="ARBA" id="ARBA00023136"/>
    </source>
</evidence>
<organism evidence="11 12">
    <name type="scientific">Orientia tsutsugamushi (strain Boryong)</name>
    <name type="common">Rickettsia tsutsugamushi</name>
    <dbReference type="NCBI Taxonomy" id="357244"/>
    <lineage>
        <taxon>Bacteria</taxon>
        <taxon>Pseudomonadati</taxon>
        <taxon>Pseudomonadota</taxon>
        <taxon>Alphaproteobacteria</taxon>
        <taxon>Rickettsiales</taxon>
        <taxon>Rickettsiaceae</taxon>
        <taxon>Rickettsieae</taxon>
        <taxon>Orientia</taxon>
    </lineage>
</organism>
<keyword evidence="9" id="KW-0479">Metal-binding</keyword>
<evidence type="ECO:0000256" key="9">
    <source>
        <dbReference type="RuleBase" id="RU362011"/>
    </source>
</evidence>
<dbReference type="SMART" id="SM00924">
    <property type="entry name" value="MgtE_N"/>
    <property type="match status" value="1"/>
</dbReference>
<dbReference type="eggNOG" id="COG2239">
    <property type="taxonomic scope" value="Bacteria"/>
</dbReference>
<dbReference type="InterPro" id="IPR046342">
    <property type="entry name" value="CBS_dom_sf"/>
</dbReference>
<dbReference type="Gene3D" id="3.10.580.10">
    <property type="entry name" value="CBS-domain"/>
    <property type="match status" value="1"/>
</dbReference>
<dbReference type="Gene3D" id="1.25.60.10">
    <property type="entry name" value="MgtE N-terminal domain-like"/>
    <property type="match status" value="1"/>
</dbReference>
<dbReference type="InterPro" id="IPR006667">
    <property type="entry name" value="SLC41_membr_dom"/>
</dbReference>
<keyword evidence="3 9" id="KW-0813">Transport</keyword>
<feature type="transmembrane region" description="Helical" evidence="9">
    <location>
        <begin position="393"/>
        <end position="419"/>
    </location>
</feature>
<keyword evidence="6 9" id="KW-1133">Transmembrane helix</keyword>
<accession>A5CCT6</accession>
<evidence type="ECO:0000256" key="8">
    <source>
        <dbReference type="PROSITE-ProRule" id="PRU00703"/>
    </source>
</evidence>
<comment type="subcellular location">
    <subcellularLocation>
        <location evidence="9">Cell membrane</location>
        <topology evidence="9">Multi-pass membrane protein</topology>
    </subcellularLocation>
    <subcellularLocation>
        <location evidence="1">Membrane</location>
        <topology evidence="1">Multi-pass membrane protein</topology>
    </subcellularLocation>
</comment>
<feature type="domain" description="CBS" evidence="10">
    <location>
        <begin position="211"/>
        <end position="267"/>
    </location>
</feature>
<feature type="transmembrane region" description="Helical" evidence="9">
    <location>
        <begin position="292"/>
        <end position="312"/>
    </location>
</feature>
<sequence>MMVNQDGYNNIVLSKSPMDYNKIYNLIMHNDLAEVKLKLQNMHYADFVELFEQAPAKFHKKILDLAPDDLKKQALEGLSYDSRISIVEILGFRKTASLLQELETQDIIGFIEDLDDDIIQNIMPHLSADKKKYVIEGLTYPENTAGRAMEKQYISLPEHWTVDQSINYVASYNTSKNFYAAIVVDAKQRPVGHLPLFKLLKCSPDCLINQVMNTDIKVDTHTDLNEVSYIFKHYELTIVPVVSKIGKLVGTISINNMLYILEEQAEEDIMQLAGVQKYSLFANVFSAAKHRLPWLFFNFITALTIAQTIAHFEETISKYILLASTMPIIASMGGNTGTQVMTITVMALTNKYINYSNFFKVFLREILICSFNGFLLALISFLCMMIMHNNLNFSIAFSATVIINTIIAGTLGFIIPITLHSIKLDPAAGSTVFLTALTDFIGYITFLYIAYVFLV</sequence>
<evidence type="ECO:0000256" key="5">
    <source>
        <dbReference type="ARBA" id="ARBA00022842"/>
    </source>
</evidence>
<evidence type="ECO:0000256" key="2">
    <source>
        <dbReference type="ARBA" id="ARBA00009749"/>
    </source>
</evidence>
<gene>
    <name evidence="11" type="primary">mgtE</name>
    <name evidence="11" type="ordered locus">OTBS_0470</name>
</gene>
<dbReference type="GO" id="GO:0046872">
    <property type="term" value="F:metal ion binding"/>
    <property type="evidence" value="ECO:0007669"/>
    <property type="project" value="UniProtKB-KW"/>
</dbReference>
<protein>
    <recommendedName>
        <fullName evidence="9">Magnesium transporter MgtE</fullName>
    </recommendedName>
</protein>
<dbReference type="PANTHER" id="PTHR43773">
    <property type="entry name" value="MAGNESIUM TRANSPORTER MGTE"/>
    <property type="match status" value="1"/>
</dbReference>
<dbReference type="CDD" id="cd04606">
    <property type="entry name" value="CBS_pair_Mg_transporter"/>
    <property type="match status" value="1"/>
</dbReference>
<feature type="transmembrane region" description="Helical" evidence="9">
    <location>
        <begin position="366"/>
        <end position="387"/>
    </location>
</feature>
<dbReference type="SUPFAM" id="SSF54631">
    <property type="entry name" value="CBS-domain pair"/>
    <property type="match status" value="1"/>
</dbReference>
<evidence type="ECO:0000313" key="12">
    <source>
        <dbReference type="Proteomes" id="UP000001565"/>
    </source>
</evidence>
<dbReference type="Pfam" id="PF00571">
    <property type="entry name" value="CBS"/>
    <property type="match status" value="1"/>
</dbReference>
<evidence type="ECO:0000259" key="10">
    <source>
        <dbReference type="PROSITE" id="PS51371"/>
    </source>
</evidence>
<dbReference type="InterPro" id="IPR006668">
    <property type="entry name" value="Mg_transptr_MgtE_intracell_dom"/>
</dbReference>
<dbReference type="KEGG" id="ots:OTBS_0470"/>
<evidence type="ECO:0000256" key="6">
    <source>
        <dbReference type="ARBA" id="ARBA00022989"/>
    </source>
</evidence>
<comment type="subunit">
    <text evidence="9">Homodimer.</text>
</comment>
<dbReference type="PANTHER" id="PTHR43773:SF1">
    <property type="entry name" value="MAGNESIUM TRANSPORTER MGTE"/>
    <property type="match status" value="1"/>
</dbReference>
<evidence type="ECO:0000256" key="1">
    <source>
        <dbReference type="ARBA" id="ARBA00004141"/>
    </source>
</evidence>
<dbReference type="Gene3D" id="1.10.357.20">
    <property type="entry name" value="SLC41 divalent cation transporters, integral membrane domain"/>
    <property type="match status" value="1"/>
</dbReference>
<dbReference type="SUPFAM" id="SSF161093">
    <property type="entry name" value="MgtE membrane domain-like"/>
    <property type="match status" value="1"/>
</dbReference>
<proteinExistence type="inferred from homology"/>
<dbReference type="HOGENOM" id="CLU_037408_1_0_5"/>
<dbReference type="InterPro" id="IPR006669">
    <property type="entry name" value="MgtE_transporter"/>
</dbReference>
<dbReference type="EMBL" id="AM494475">
    <property type="protein sequence ID" value="CAM79536.1"/>
    <property type="molecule type" value="Genomic_DNA"/>
</dbReference>
<dbReference type="InterPro" id="IPR036739">
    <property type="entry name" value="SLC41_membr_dom_sf"/>
</dbReference>
<dbReference type="GO" id="GO:0005886">
    <property type="term" value="C:plasma membrane"/>
    <property type="evidence" value="ECO:0007669"/>
    <property type="project" value="UniProtKB-SubCell"/>
</dbReference>
<dbReference type="InterPro" id="IPR000644">
    <property type="entry name" value="CBS_dom"/>
</dbReference>
<dbReference type="Pfam" id="PF01769">
    <property type="entry name" value="MgtE"/>
    <property type="match status" value="1"/>
</dbReference>
<comment type="caution">
    <text evidence="9">Lacks conserved residue(s) required for the propagation of feature annotation.</text>
</comment>
<dbReference type="PROSITE" id="PS51371">
    <property type="entry name" value="CBS"/>
    <property type="match status" value="1"/>
</dbReference>
<dbReference type="AlphaFoldDB" id="A5CCT6"/>
<dbReference type="GO" id="GO:0015095">
    <property type="term" value="F:magnesium ion transmembrane transporter activity"/>
    <property type="evidence" value="ECO:0007669"/>
    <property type="project" value="UniProtKB-UniRule"/>
</dbReference>
<comment type="similarity">
    <text evidence="2 9">Belongs to the SLC41A transporter family.</text>
</comment>
<keyword evidence="7 9" id="KW-0472">Membrane</keyword>
<dbReference type="Pfam" id="PF03448">
    <property type="entry name" value="MgtE_N"/>
    <property type="match status" value="1"/>
</dbReference>
<evidence type="ECO:0000256" key="3">
    <source>
        <dbReference type="ARBA" id="ARBA00022448"/>
    </source>
</evidence>
<name>A5CCT6_ORITB</name>